<dbReference type="PRINTS" id="PR00344">
    <property type="entry name" value="BCTRLSENSOR"/>
</dbReference>
<dbReference type="KEGG" id="mmob:F6R98_20355"/>
<evidence type="ECO:0000313" key="18">
    <source>
        <dbReference type="EMBL" id="QFY44688.1"/>
    </source>
</evidence>
<evidence type="ECO:0000256" key="11">
    <source>
        <dbReference type="ARBA" id="ARBA00023012"/>
    </source>
</evidence>
<dbReference type="NCBIfam" id="TIGR00229">
    <property type="entry name" value="sensory_box"/>
    <property type="match status" value="1"/>
</dbReference>
<dbReference type="InterPro" id="IPR005467">
    <property type="entry name" value="His_kinase_dom"/>
</dbReference>
<dbReference type="AlphaFoldDB" id="A0A5Q0BRJ1"/>
<evidence type="ECO:0000256" key="3">
    <source>
        <dbReference type="ARBA" id="ARBA00012438"/>
    </source>
</evidence>
<dbReference type="Gene3D" id="3.40.50.2300">
    <property type="match status" value="1"/>
</dbReference>
<evidence type="ECO:0000256" key="4">
    <source>
        <dbReference type="ARBA" id="ARBA00022553"/>
    </source>
</evidence>
<dbReference type="Pfam" id="PF00512">
    <property type="entry name" value="HisKA"/>
    <property type="match status" value="1"/>
</dbReference>
<evidence type="ECO:0000256" key="9">
    <source>
        <dbReference type="ARBA" id="ARBA00022840"/>
    </source>
</evidence>
<dbReference type="Gene3D" id="3.30.450.20">
    <property type="entry name" value="PAS domain"/>
    <property type="match status" value="1"/>
</dbReference>
<evidence type="ECO:0000256" key="1">
    <source>
        <dbReference type="ARBA" id="ARBA00000085"/>
    </source>
</evidence>
<feature type="transmembrane region" description="Helical" evidence="14">
    <location>
        <begin position="48"/>
        <end position="69"/>
    </location>
</feature>
<dbReference type="InterPro" id="IPR033425">
    <property type="entry name" value="MASE3"/>
</dbReference>
<dbReference type="FunFam" id="3.30.565.10:FF:000010">
    <property type="entry name" value="Sensor histidine kinase RcsC"/>
    <property type="match status" value="1"/>
</dbReference>
<feature type="domain" description="PAC" evidence="17">
    <location>
        <begin position="348"/>
        <end position="399"/>
    </location>
</feature>
<keyword evidence="4 13" id="KW-0597">Phosphoprotein</keyword>
<dbReference type="Gene3D" id="3.30.565.10">
    <property type="entry name" value="Histidine kinase-like ATPase, C-terminal domain"/>
    <property type="match status" value="1"/>
</dbReference>
<evidence type="ECO:0000256" key="10">
    <source>
        <dbReference type="ARBA" id="ARBA00022989"/>
    </source>
</evidence>
<dbReference type="EC" id="2.7.13.3" evidence="3"/>
<feature type="transmembrane region" description="Helical" evidence="14">
    <location>
        <begin position="146"/>
        <end position="165"/>
    </location>
</feature>
<dbReference type="InterPro" id="IPR000700">
    <property type="entry name" value="PAS-assoc_C"/>
</dbReference>
<dbReference type="PROSITE" id="PS50110">
    <property type="entry name" value="RESPONSE_REGULATORY"/>
    <property type="match status" value="1"/>
</dbReference>
<proteinExistence type="predicted"/>
<keyword evidence="19" id="KW-1185">Reference proteome</keyword>
<dbReference type="CDD" id="cd17546">
    <property type="entry name" value="REC_hyHK_CKI1_RcsC-like"/>
    <property type="match status" value="1"/>
</dbReference>
<keyword evidence="8" id="KW-0418">Kinase</keyword>
<evidence type="ECO:0000256" key="7">
    <source>
        <dbReference type="ARBA" id="ARBA00022741"/>
    </source>
</evidence>
<dbReference type="InterPro" id="IPR011006">
    <property type="entry name" value="CheY-like_superfamily"/>
</dbReference>
<feature type="transmembrane region" description="Helical" evidence="14">
    <location>
        <begin position="113"/>
        <end position="134"/>
    </location>
</feature>
<dbReference type="InterPro" id="IPR001789">
    <property type="entry name" value="Sig_transdc_resp-reg_receiver"/>
</dbReference>
<keyword evidence="10 14" id="KW-1133">Transmembrane helix</keyword>
<dbReference type="GO" id="GO:0005524">
    <property type="term" value="F:ATP binding"/>
    <property type="evidence" value="ECO:0007669"/>
    <property type="project" value="UniProtKB-KW"/>
</dbReference>
<dbReference type="SMART" id="SM00388">
    <property type="entry name" value="HisKA"/>
    <property type="match status" value="1"/>
</dbReference>
<dbReference type="OrthoDB" id="9810730at2"/>
<accession>A0A5Q0BRJ1</accession>
<dbReference type="CDD" id="cd00130">
    <property type="entry name" value="PAS"/>
    <property type="match status" value="1"/>
</dbReference>
<dbReference type="CDD" id="cd16922">
    <property type="entry name" value="HATPase_EvgS-ArcB-TorS-like"/>
    <property type="match status" value="1"/>
</dbReference>
<dbReference type="Proteomes" id="UP000325755">
    <property type="component" value="Chromosome"/>
</dbReference>
<dbReference type="SUPFAM" id="SSF52172">
    <property type="entry name" value="CheY-like"/>
    <property type="match status" value="1"/>
</dbReference>
<dbReference type="Gene3D" id="1.10.287.130">
    <property type="match status" value="1"/>
</dbReference>
<keyword evidence="5" id="KW-0808">Transferase</keyword>
<dbReference type="InterPro" id="IPR036890">
    <property type="entry name" value="HATPase_C_sf"/>
</dbReference>
<dbReference type="CDD" id="cd00082">
    <property type="entry name" value="HisKA"/>
    <property type="match status" value="1"/>
</dbReference>
<feature type="transmembrane region" description="Helical" evidence="14">
    <location>
        <begin position="81"/>
        <end position="101"/>
    </location>
</feature>
<dbReference type="InParanoid" id="A0A5Q0BRJ1"/>
<feature type="transmembrane region" description="Helical" evidence="14">
    <location>
        <begin position="211"/>
        <end position="231"/>
    </location>
</feature>
<sequence length="880" mass="98808">MRLHASHRLQMRNVAVFMLLLVIGCQLSFVLLALYGSHIVDNYLPLHTILETFTVVVASQVFSVGWNAYRRGLPSNILRIACAFLGVGLLDCSHMLSYTGMPDFVTPSGPQKAIIFWLAARVLAAVTLFTVAVTPWRPLTSAVNRYFLLVPVLLLVAALHWLFLFHADLLPIFFIPGKGLTLFKIYIEYTIIALNLVTALILLLRMRNPLPFNAAGLVGVVCTMAMSEFFFTRYVDFTDTFNLLGHIYKIVSYLFLYFAIFVETIEHPYNQLQASQNQMQAMLDAMPEMMLELGFDGRLYYYHAAKTGFLAVPVSEIPGKSISDIMPGTAAEILFSALHETERKGHSQGRQVELNLPEGGRWFVLSASRKTALKGEEPHFIVLLHDITDRKRAEEELGRYKDQLEETIQRRTAELLLARDAAEAANKAKSLFLANMSHELRTPMNAILGFSNMMSRDPYLTESQCENLGIIKRSGEHLLSLINDVLEMAKIEAGRQQLEIAPFDLSGMVRDVTEMMSVRAHEKGLLLLLDQSSEFPRYIKGDETRLRQVLVNLVGNALKFTTHGGVTIRLGVKQNAKRHLLIEVEDTGIGINPEDQKRLFEPFVQLAKAGEQKGTGLGLVISRQFIQLMGGTMAVESAKGKGSLFRVELPVELADMADVLKGEKQGEVIGLAPGQPRYRILITENQYENQLLLSRLMTCVDQDVKIAENGEQCVKIFQEWHPDLIWMDRRMPVMDGMEATRRIRQLPGGGEVKIVAVTASAFKDQQQEMLDAGMNEFVRKPYRFEEIYDSLARQLDVKYRYAADAWHDRASVELTSAMLLALPAALRKELKSALESLDRDRISAAIRQVCEIDSKSGGILFLLTENFDYPAILNALDGIG</sequence>
<evidence type="ECO:0000256" key="2">
    <source>
        <dbReference type="ARBA" id="ARBA00004370"/>
    </source>
</evidence>
<evidence type="ECO:0000256" key="5">
    <source>
        <dbReference type="ARBA" id="ARBA00022679"/>
    </source>
</evidence>
<gene>
    <name evidence="18" type="ORF">F6R98_20355</name>
</gene>
<dbReference type="GO" id="GO:0000155">
    <property type="term" value="F:phosphorelay sensor kinase activity"/>
    <property type="evidence" value="ECO:0007669"/>
    <property type="project" value="InterPro"/>
</dbReference>
<feature type="modified residue" description="4-aspartylphosphate" evidence="13">
    <location>
        <position position="728"/>
    </location>
</feature>
<feature type="domain" description="Histidine kinase" evidence="15">
    <location>
        <begin position="435"/>
        <end position="653"/>
    </location>
</feature>
<evidence type="ECO:0000259" key="17">
    <source>
        <dbReference type="PROSITE" id="PS50113"/>
    </source>
</evidence>
<keyword evidence="9" id="KW-0067">ATP-binding</keyword>
<dbReference type="InterPro" id="IPR035965">
    <property type="entry name" value="PAS-like_dom_sf"/>
</dbReference>
<comment type="catalytic activity">
    <reaction evidence="1">
        <text>ATP + protein L-histidine = ADP + protein N-phospho-L-histidine.</text>
        <dbReference type="EC" id="2.7.13.3"/>
    </reaction>
</comment>
<dbReference type="EMBL" id="CP044205">
    <property type="protein sequence ID" value="QFY44688.1"/>
    <property type="molecule type" value="Genomic_DNA"/>
</dbReference>
<dbReference type="InterPro" id="IPR004358">
    <property type="entry name" value="Sig_transdc_His_kin-like_C"/>
</dbReference>
<keyword evidence="12 14" id="KW-0472">Membrane</keyword>
<keyword evidence="11" id="KW-0902">Two-component regulatory system</keyword>
<dbReference type="PANTHER" id="PTHR43047:SF64">
    <property type="entry name" value="HISTIDINE KINASE CONTAINING CHEY-HOMOLOGOUS RECEIVER DOMAIN AND PAS DOMAIN-RELATED"/>
    <property type="match status" value="1"/>
</dbReference>
<dbReference type="InterPro" id="IPR000014">
    <property type="entry name" value="PAS"/>
</dbReference>
<dbReference type="InterPro" id="IPR003661">
    <property type="entry name" value="HisK_dim/P_dom"/>
</dbReference>
<evidence type="ECO:0000256" key="12">
    <source>
        <dbReference type="ARBA" id="ARBA00023136"/>
    </source>
</evidence>
<dbReference type="FunCoup" id="A0A5Q0BRJ1">
    <property type="interactions" value="223"/>
</dbReference>
<dbReference type="SMART" id="SM00448">
    <property type="entry name" value="REC"/>
    <property type="match status" value="1"/>
</dbReference>
<dbReference type="Pfam" id="PF17159">
    <property type="entry name" value="MASE3"/>
    <property type="match status" value="1"/>
</dbReference>
<dbReference type="PANTHER" id="PTHR43047">
    <property type="entry name" value="TWO-COMPONENT HISTIDINE PROTEIN KINASE"/>
    <property type="match status" value="1"/>
</dbReference>
<dbReference type="Pfam" id="PF02518">
    <property type="entry name" value="HATPase_c"/>
    <property type="match status" value="1"/>
</dbReference>
<dbReference type="SUPFAM" id="SSF55785">
    <property type="entry name" value="PYP-like sensor domain (PAS domain)"/>
    <property type="match status" value="1"/>
</dbReference>
<protein>
    <recommendedName>
        <fullName evidence="3">histidine kinase</fullName>
        <ecNumber evidence="3">2.7.13.3</ecNumber>
    </recommendedName>
</protein>
<dbReference type="FunFam" id="1.10.287.130:FF:000004">
    <property type="entry name" value="Ethylene receptor 1"/>
    <property type="match status" value="1"/>
</dbReference>
<evidence type="ECO:0000256" key="8">
    <source>
        <dbReference type="ARBA" id="ARBA00022777"/>
    </source>
</evidence>
<dbReference type="SMART" id="SM00387">
    <property type="entry name" value="HATPase_c"/>
    <property type="match status" value="1"/>
</dbReference>
<dbReference type="PROSITE" id="PS51257">
    <property type="entry name" value="PROKAR_LIPOPROTEIN"/>
    <property type="match status" value="1"/>
</dbReference>
<evidence type="ECO:0000256" key="13">
    <source>
        <dbReference type="PROSITE-ProRule" id="PRU00169"/>
    </source>
</evidence>
<feature type="transmembrane region" description="Helical" evidence="14">
    <location>
        <begin position="12"/>
        <end position="36"/>
    </location>
</feature>
<evidence type="ECO:0000256" key="14">
    <source>
        <dbReference type="SAM" id="Phobius"/>
    </source>
</evidence>
<evidence type="ECO:0000259" key="16">
    <source>
        <dbReference type="PROSITE" id="PS50110"/>
    </source>
</evidence>
<dbReference type="InterPro" id="IPR003594">
    <property type="entry name" value="HATPase_dom"/>
</dbReference>
<evidence type="ECO:0000259" key="15">
    <source>
        <dbReference type="PROSITE" id="PS50109"/>
    </source>
</evidence>
<organism evidence="18 19">
    <name type="scientific">Candidatus Methylospira mobilis</name>
    <dbReference type="NCBI Taxonomy" id="1808979"/>
    <lineage>
        <taxon>Bacteria</taxon>
        <taxon>Pseudomonadati</taxon>
        <taxon>Pseudomonadota</taxon>
        <taxon>Gammaproteobacteria</taxon>
        <taxon>Methylococcales</taxon>
        <taxon>Methylococcaceae</taxon>
        <taxon>Candidatus Methylospira</taxon>
    </lineage>
</organism>
<comment type="subcellular location">
    <subcellularLocation>
        <location evidence="2">Membrane</location>
    </subcellularLocation>
</comment>
<dbReference type="PROSITE" id="PS50113">
    <property type="entry name" value="PAC"/>
    <property type="match status" value="1"/>
</dbReference>
<evidence type="ECO:0000256" key="6">
    <source>
        <dbReference type="ARBA" id="ARBA00022692"/>
    </source>
</evidence>
<keyword evidence="7" id="KW-0547">Nucleotide-binding</keyword>
<feature type="transmembrane region" description="Helical" evidence="14">
    <location>
        <begin position="185"/>
        <end position="204"/>
    </location>
</feature>
<reference evidence="18 19" key="1">
    <citation type="submission" date="2019-09" db="EMBL/GenBank/DDBJ databases">
        <title>Ecophysiology of the spiral-shaped methanotroph Methylospira mobilis as revealed by the complete genome sequence.</title>
        <authorList>
            <person name="Oshkin I.Y."/>
            <person name="Dedysh S.N."/>
            <person name="Miroshnikov K."/>
            <person name="Danilova O.V."/>
            <person name="Hakobyan A."/>
            <person name="Liesack W."/>
        </authorList>
    </citation>
    <scope>NUCLEOTIDE SEQUENCE [LARGE SCALE GENOMIC DNA]</scope>
    <source>
        <strain evidence="18 19">Shm1</strain>
    </source>
</reference>
<dbReference type="InterPro" id="IPR013656">
    <property type="entry name" value="PAS_4"/>
</dbReference>
<dbReference type="GO" id="GO:0016020">
    <property type="term" value="C:membrane"/>
    <property type="evidence" value="ECO:0007669"/>
    <property type="project" value="UniProtKB-SubCell"/>
</dbReference>
<evidence type="ECO:0000313" key="19">
    <source>
        <dbReference type="Proteomes" id="UP000325755"/>
    </source>
</evidence>
<dbReference type="SUPFAM" id="SSF47384">
    <property type="entry name" value="Homodimeric domain of signal transducing histidine kinase"/>
    <property type="match status" value="1"/>
</dbReference>
<dbReference type="PROSITE" id="PS50109">
    <property type="entry name" value="HIS_KIN"/>
    <property type="match status" value="1"/>
</dbReference>
<keyword evidence="6 14" id="KW-0812">Transmembrane</keyword>
<dbReference type="Pfam" id="PF08448">
    <property type="entry name" value="PAS_4"/>
    <property type="match status" value="1"/>
</dbReference>
<dbReference type="Pfam" id="PF00072">
    <property type="entry name" value="Response_reg"/>
    <property type="match status" value="1"/>
</dbReference>
<dbReference type="SUPFAM" id="SSF55874">
    <property type="entry name" value="ATPase domain of HSP90 chaperone/DNA topoisomerase II/histidine kinase"/>
    <property type="match status" value="1"/>
</dbReference>
<name>A0A5Q0BRJ1_9GAMM</name>
<feature type="domain" description="Response regulatory" evidence="16">
    <location>
        <begin position="679"/>
        <end position="795"/>
    </location>
</feature>
<dbReference type="InterPro" id="IPR036097">
    <property type="entry name" value="HisK_dim/P_sf"/>
</dbReference>